<reference evidence="1" key="1">
    <citation type="submission" date="2022-04" db="EMBL/GenBank/DDBJ databases">
        <title>Genome of the entomopathogenic fungus Entomophthora muscae.</title>
        <authorList>
            <person name="Elya C."/>
            <person name="Lovett B.R."/>
            <person name="Lee E."/>
            <person name="Macias A.M."/>
            <person name="Hajek A.E."/>
            <person name="De Bivort B.L."/>
            <person name="Kasson M.T."/>
            <person name="De Fine Licht H.H."/>
            <person name="Stajich J.E."/>
        </authorList>
    </citation>
    <scope>NUCLEOTIDE SEQUENCE</scope>
    <source>
        <strain evidence="1">Berkeley</strain>
    </source>
</reference>
<name>A0ACC2TYA0_9FUNG</name>
<accession>A0ACC2TYA0</accession>
<dbReference type="Proteomes" id="UP001165960">
    <property type="component" value="Unassembled WGS sequence"/>
</dbReference>
<organism evidence="1 2">
    <name type="scientific">Entomophthora muscae</name>
    <dbReference type="NCBI Taxonomy" id="34485"/>
    <lineage>
        <taxon>Eukaryota</taxon>
        <taxon>Fungi</taxon>
        <taxon>Fungi incertae sedis</taxon>
        <taxon>Zoopagomycota</taxon>
        <taxon>Entomophthoromycotina</taxon>
        <taxon>Entomophthoromycetes</taxon>
        <taxon>Entomophthorales</taxon>
        <taxon>Entomophthoraceae</taxon>
        <taxon>Entomophthora</taxon>
    </lineage>
</organism>
<evidence type="ECO:0000313" key="1">
    <source>
        <dbReference type="EMBL" id="KAJ9079461.1"/>
    </source>
</evidence>
<keyword evidence="2" id="KW-1185">Reference proteome</keyword>
<gene>
    <name evidence="1" type="ORF">DSO57_1035112</name>
</gene>
<sequence length="106" mass="12112">MGHLLHCSTNVKGGDRSRTKEYQHVMVESFREFLQSFAWGKLYGSKLRFNGEEDILSTKLLKYSLSCFLVVIRSAFWESFKYGIRKEEKFGCGGDLVGLNLGVVHV</sequence>
<comment type="caution">
    <text evidence="1">The sequence shown here is derived from an EMBL/GenBank/DDBJ whole genome shotgun (WGS) entry which is preliminary data.</text>
</comment>
<proteinExistence type="predicted"/>
<protein>
    <submittedName>
        <fullName evidence="1">Uncharacterized protein</fullName>
    </submittedName>
</protein>
<evidence type="ECO:0000313" key="2">
    <source>
        <dbReference type="Proteomes" id="UP001165960"/>
    </source>
</evidence>
<dbReference type="EMBL" id="QTSX02001724">
    <property type="protein sequence ID" value="KAJ9079461.1"/>
    <property type="molecule type" value="Genomic_DNA"/>
</dbReference>